<dbReference type="Gene3D" id="3.10.105.10">
    <property type="entry name" value="Dipeptide-binding Protein, Domain 3"/>
    <property type="match status" value="1"/>
</dbReference>
<dbReference type="Proteomes" id="UP000267430">
    <property type="component" value="Unassembled WGS sequence"/>
</dbReference>
<evidence type="ECO:0000313" key="2">
    <source>
        <dbReference type="EMBL" id="RUQ28600.1"/>
    </source>
</evidence>
<accession>A0A433HJN2</accession>
<gene>
    <name evidence="2" type="ORF">ELQ35_11820</name>
</gene>
<dbReference type="Gene3D" id="3.40.190.10">
    <property type="entry name" value="Periplasmic binding protein-like II"/>
    <property type="match status" value="1"/>
</dbReference>
<dbReference type="RefSeq" id="WP_126865024.1">
    <property type="nucleotide sequence ID" value="NZ_JAUSTX010000007.1"/>
</dbReference>
<feature type="domain" description="Solute-binding protein family 5" evidence="1">
    <location>
        <begin position="45"/>
        <end position="244"/>
    </location>
</feature>
<comment type="caution">
    <text evidence="2">The sequence shown here is derived from an EMBL/GenBank/DDBJ whole genome shotgun (WGS) entry which is preliminary data.</text>
</comment>
<dbReference type="InterPro" id="IPR000914">
    <property type="entry name" value="SBP_5_dom"/>
</dbReference>
<dbReference type="GO" id="GO:1904680">
    <property type="term" value="F:peptide transmembrane transporter activity"/>
    <property type="evidence" value="ECO:0007669"/>
    <property type="project" value="TreeGrafter"/>
</dbReference>
<evidence type="ECO:0000259" key="1">
    <source>
        <dbReference type="Pfam" id="PF00496"/>
    </source>
</evidence>
<dbReference type="SUPFAM" id="SSF53850">
    <property type="entry name" value="Periplasmic binding protein-like II"/>
    <property type="match status" value="1"/>
</dbReference>
<dbReference type="AlphaFoldDB" id="A0A433HJN2"/>
<dbReference type="OrthoDB" id="9796817at2"/>
<dbReference type="InterPro" id="IPR039424">
    <property type="entry name" value="SBP_5"/>
</dbReference>
<reference evidence="2 3" key="1">
    <citation type="submission" date="2018-12" db="EMBL/GenBank/DDBJ databases">
        <title>Bacillus chawlae sp. nov., Bacillus glennii sp. nov., and Bacillus saganii sp. nov. Isolated from the Vehicle Assembly Building at Kennedy Space Center where the Viking Spacecraft were Assembled.</title>
        <authorList>
            <person name="Seuylemezian A."/>
            <person name="Vaishampayan P."/>
        </authorList>
    </citation>
    <scope>NUCLEOTIDE SEQUENCE [LARGE SCALE GENOMIC DNA]</scope>
    <source>
        <strain evidence="2 3">L5</strain>
    </source>
</reference>
<name>A0A433HJN2_9BACI</name>
<dbReference type="PANTHER" id="PTHR30290">
    <property type="entry name" value="PERIPLASMIC BINDING COMPONENT OF ABC TRANSPORTER"/>
    <property type="match status" value="1"/>
</dbReference>
<dbReference type="Pfam" id="PF00496">
    <property type="entry name" value="SBP_bac_5"/>
    <property type="match status" value="1"/>
</dbReference>
<keyword evidence="3" id="KW-1185">Reference proteome</keyword>
<proteinExistence type="predicted"/>
<organism evidence="2 3">
    <name type="scientific">Peribacillus cavernae</name>
    <dbReference type="NCBI Taxonomy" id="1674310"/>
    <lineage>
        <taxon>Bacteria</taxon>
        <taxon>Bacillati</taxon>
        <taxon>Bacillota</taxon>
        <taxon>Bacilli</taxon>
        <taxon>Bacillales</taxon>
        <taxon>Bacillaceae</taxon>
        <taxon>Peribacillus</taxon>
    </lineage>
</organism>
<protein>
    <submittedName>
        <fullName evidence="2">ABC transporter substrate-binding protein</fullName>
    </submittedName>
</protein>
<sequence length="372" mass="42021">MLDASGPWGTAPFILSEGYSSIENKIAIITRKPFACTWLTEAEDRTSVVRLEANPNYWNKKRGPRIERVVFRNDLSPEQALELCTSTEGHVDIVTDVEPADASGVVSSACAKLISVDANQVLAGTFNRFAKDSSFHDRRLREAFNLSVNRENVIAKGFLGYANTIAAMTPSWAKDFPEELKPRPYDPAKARQLFREAGGWPSGRVLEIAATEKYGSPARLIANDIKNVLRIDTKVKIIPESSKNKWLRVAAEKKLLPNWDILLVDTFALFSEATPAFIHREYFGADGAYRAGPKFETFDQLYAQMASETDPDQLILKAKQIDRYVYHESLALFLIAPKKLYAVNRHVNFQPYRSTFELAETEVNNQHWSRRT</sequence>
<dbReference type="GO" id="GO:0015833">
    <property type="term" value="P:peptide transport"/>
    <property type="evidence" value="ECO:0007669"/>
    <property type="project" value="TreeGrafter"/>
</dbReference>
<dbReference type="EMBL" id="RYZZ01000015">
    <property type="protein sequence ID" value="RUQ28600.1"/>
    <property type="molecule type" value="Genomic_DNA"/>
</dbReference>
<evidence type="ECO:0000313" key="3">
    <source>
        <dbReference type="Proteomes" id="UP000267430"/>
    </source>
</evidence>